<dbReference type="EMBL" id="CP001055">
    <property type="protein sequence ID" value="ACC99086.1"/>
    <property type="molecule type" value="Genomic_DNA"/>
</dbReference>
<keyword evidence="1" id="KW-0732">Signal</keyword>
<reference evidence="2 3" key="1">
    <citation type="journal article" date="2009" name="Appl. Environ. Microbiol.">
        <title>Genomic analysis of 'Elusimicrobium minutum,' the first cultivated representative of the phylum 'Elusimicrobia' (formerly termite group 1).</title>
        <authorList>
            <person name="Herlemann D.P.R."/>
            <person name="Geissinger O."/>
            <person name="Ikeda-Ohtsubo W."/>
            <person name="Kunin V."/>
            <person name="Sun H."/>
            <person name="Lapidus A."/>
            <person name="Hugenholtz P."/>
            <person name="Brune A."/>
        </authorList>
    </citation>
    <scope>NUCLEOTIDE SEQUENCE [LARGE SCALE GENOMIC DNA]</scope>
    <source>
        <strain evidence="2 3">Pei191</strain>
    </source>
</reference>
<dbReference type="KEGG" id="emi:Emin_1539"/>
<dbReference type="Proteomes" id="UP000001029">
    <property type="component" value="Chromosome"/>
</dbReference>
<name>B2KEZ0_ELUMP</name>
<feature type="chain" id="PRO_5002780131" description="Auto-transporter adhesin head GIN domain-containing protein" evidence="1">
    <location>
        <begin position="20"/>
        <end position="211"/>
    </location>
</feature>
<evidence type="ECO:0008006" key="4">
    <source>
        <dbReference type="Google" id="ProtNLM"/>
    </source>
</evidence>
<organism evidence="2 3">
    <name type="scientific">Elusimicrobium minutum (strain Pei191)</name>
    <dbReference type="NCBI Taxonomy" id="445932"/>
    <lineage>
        <taxon>Bacteria</taxon>
        <taxon>Pseudomonadati</taxon>
        <taxon>Elusimicrobiota</taxon>
        <taxon>Elusimicrobia</taxon>
        <taxon>Elusimicrobiales</taxon>
        <taxon>Elusimicrobiaceae</taxon>
        <taxon>Elusimicrobium</taxon>
    </lineage>
</organism>
<accession>B2KEZ0</accession>
<keyword evidence="3" id="KW-1185">Reference proteome</keyword>
<evidence type="ECO:0000313" key="3">
    <source>
        <dbReference type="Proteomes" id="UP000001029"/>
    </source>
</evidence>
<sequence length="211" mass="22925">MKKITFAFFALTLASVSFAQTYNFKAVNEIDVEMPGGTLVVAASPEKGVSASIENLDKTKCYAVIKEKRKEIEVKIKKIDPSAICKPNIKIIVNVKAKLSVEAANTNIFIDSMSKKTDLDIKTSTAKLDNVSGKLDIEAVSSTVDAKGSPCFVELETYASAANISWLGKETPAKVILKGDGVVTLSTPKDTKYLKIIKQNFRGTLIEQNTK</sequence>
<dbReference type="HOGENOM" id="CLU_1303316_0_0_0"/>
<evidence type="ECO:0000256" key="1">
    <source>
        <dbReference type="SAM" id="SignalP"/>
    </source>
</evidence>
<proteinExistence type="predicted"/>
<evidence type="ECO:0000313" key="2">
    <source>
        <dbReference type="EMBL" id="ACC99086.1"/>
    </source>
</evidence>
<feature type="signal peptide" evidence="1">
    <location>
        <begin position="1"/>
        <end position="19"/>
    </location>
</feature>
<protein>
    <recommendedName>
        <fullName evidence="4">Auto-transporter adhesin head GIN domain-containing protein</fullName>
    </recommendedName>
</protein>
<dbReference type="AlphaFoldDB" id="B2KEZ0"/>
<dbReference type="STRING" id="445932.Emin_1539"/>
<gene>
    <name evidence="2" type="ordered locus">Emin_1539</name>
</gene>
<dbReference type="RefSeq" id="WP_012415700.1">
    <property type="nucleotide sequence ID" value="NC_010644.1"/>
</dbReference>